<evidence type="ECO:0000313" key="6">
    <source>
        <dbReference type="Proteomes" id="UP000663090"/>
    </source>
</evidence>
<dbReference type="Proteomes" id="UP000663090">
    <property type="component" value="Chromosome"/>
</dbReference>
<protein>
    <submittedName>
        <fullName evidence="5">AraC family transcriptional regulator</fullName>
    </submittedName>
</protein>
<accession>A0ABX7NK43</accession>
<dbReference type="Pfam" id="PF12833">
    <property type="entry name" value="HTH_18"/>
    <property type="match status" value="1"/>
</dbReference>
<dbReference type="EMBL" id="CP071091">
    <property type="protein sequence ID" value="QSQ17887.1"/>
    <property type="molecule type" value="Genomic_DNA"/>
</dbReference>
<dbReference type="PANTHER" id="PTHR46796:SF7">
    <property type="entry name" value="ARAC FAMILY TRANSCRIPTIONAL REGULATOR"/>
    <property type="match status" value="1"/>
</dbReference>
<keyword evidence="1" id="KW-0805">Transcription regulation</keyword>
<feature type="domain" description="HTH araC/xylS-type" evidence="4">
    <location>
        <begin position="194"/>
        <end position="292"/>
    </location>
</feature>
<name>A0ABX7NK43_9BACT</name>
<dbReference type="PROSITE" id="PS01124">
    <property type="entry name" value="HTH_ARAC_FAMILY_2"/>
    <property type="match status" value="1"/>
</dbReference>
<reference evidence="5 6" key="1">
    <citation type="submission" date="2021-02" db="EMBL/GenBank/DDBJ databases">
        <title>De Novo genome assembly of isolated myxobacteria.</title>
        <authorList>
            <person name="Stevens D.C."/>
        </authorList>
    </citation>
    <scope>NUCLEOTIDE SEQUENCE [LARGE SCALE GENOMIC DNA]</scope>
    <source>
        <strain evidence="5 6">SCHIC003</strain>
    </source>
</reference>
<dbReference type="SUPFAM" id="SSF51215">
    <property type="entry name" value="Regulatory protein AraC"/>
    <property type="match status" value="1"/>
</dbReference>
<sequence length="295" mass="32211">MRLKGSIYAAWELRAPWGMDLPEGPFASFHLVERGRCTLRTSHGVHHLEAGELVVLFEGQAHLLLSSSQASVVPLAQLVERHPLEGGVRRVEGAGDPTRLVCGKFAAEGEQDARMLRGLPRVVHLGQRKLASLPALRTLLDALAHEATSSAPGAATATARITEALFVQVLRALLLDTEEAPPGWLAGLREPRLAEALHQLHLDPARHWSVGELATRVGMSRTRFALLFQERIGQPPMAYLMSLRLDLAAQHLRDGEESIGEIAHAAGFASQSGLNRAFHRRFGQTPSAFRKATTR</sequence>
<dbReference type="Pfam" id="PF12852">
    <property type="entry name" value="Cupin_6"/>
    <property type="match status" value="1"/>
</dbReference>
<gene>
    <name evidence="5" type="ORF">JY572_18410</name>
</gene>
<keyword evidence="3" id="KW-0804">Transcription</keyword>
<dbReference type="PANTHER" id="PTHR46796">
    <property type="entry name" value="HTH-TYPE TRANSCRIPTIONAL ACTIVATOR RHAS-RELATED"/>
    <property type="match status" value="1"/>
</dbReference>
<dbReference type="InterPro" id="IPR037923">
    <property type="entry name" value="HTH-like"/>
</dbReference>
<proteinExistence type="predicted"/>
<evidence type="ECO:0000259" key="4">
    <source>
        <dbReference type="PROSITE" id="PS01124"/>
    </source>
</evidence>
<evidence type="ECO:0000256" key="2">
    <source>
        <dbReference type="ARBA" id="ARBA00023125"/>
    </source>
</evidence>
<keyword evidence="6" id="KW-1185">Reference proteome</keyword>
<dbReference type="SUPFAM" id="SSF46689">
    <property type="entry name" value="Homeodomain-like"/>
    <property type="match status" value="2"/>
</dbReference>
<evidence type="ECO:0000256" key="1">
    <source>
        <dbReference type="ARBA" id="ARBA00023015"/>
    </source>
</evidence>
<dbReference type="InterPro" id="IPR009057">
    <property type="entry name" value="Homeodomain-like_sf"/>
</dbReference>
<dbReference type="InterPro" id="IPR018060">
    <property type="entry name" value="HTH_AraC"/>
</dbReference>
<keyword evidence="2" id="KW-0238">DNA-binding</keyword>
<evidence type="ECO:0000313" key="5">
    <source>
        <dbReference type="EMBL" id="QSQ17887.1"/>
    </source>
</evidence>
<dbReference type="InterPro" id="IPR032783">
    <property type="entry name" value="AraC_lig"/>
</dbReference>
<dbReference type="SMART" id="SM00342">
    <property type="entry name" value="HTH_ARAC"/>
    <property type="match status" value="1"/>
</dbReference>
<dbReference type="Gene3D" id="1.10.10.60">
    <property type="entry name" value="Homeodomain-like"/>
    <property type="match status" value="2"/>
</dbReference>
<organism evidence="5 6">
    <name type="scientific">Myxococcus landrumensis</name>
    <dbReference type="NCBI Taxonomy" id="2813577"/>
    <lineage>
        <taxon>Bacteria</taxon>
        <taxon>Pseudomonadati</taxon>
        <taxon>Myxococcota</taxon>
        <taxon>Myxococcia</taxon>
        <taxon>Myxococcales</taxon>
        <taxon>Cystobacterineae</taxon>
        <taxon>Myxococcaceae</taxon>
        <taxon>Myxococcus</taxon>
    </lineage>
</organism>
<evidence type="ECO:0000256" key="3">
    <source>
        <dbReference type="ARBA" id="ARBA00023163"/>
    </source>
</evidence>
<dbReference type="InterPro" id="IPR050204">
    <property type="entry name" value="AraC_XylS_family_regulators"/>
</dbReference>